<name>A0ABX1XCT5_9BACL</name>
<feature type="transmembrane region" description="Helical" evidence="1">
    <location>
        <begin position="7"/>
        <end position="26"/>
    </location>
</feature>
<feature type="transmembrane region" description="Helical" evidence="1">
    <location>
        <begin position="410"/>
        <end position="429"/>
    </location>
</feature>
<keyword evidence="1" id="KW-1133">Transmembrane helix</keyword>
<feature type="transmembrane region" description="Helical" evidence="1">
    <location>
        <begin position="83"/>
        <end position="107"/>
    </location>
</feature>
<feature type="transmembrane region" description="Helical" evidence="1">
    <location>
        <begin position="303"/>
        <end position="322"/>
    </location>
</feature>
<feature type="transmembrane region" description="Helical" evidence="1">
    <location>
        <begin position="360"/>
        <end position="380"/>
    </location>
</feature>
<evidence type="ECO:0008006" key="4">
    <source>
        <dbReference type="Google" id="ProtNLM"/>
    </source>
</evidence>
<feature type="transmembrane region" description="Helical" evidence="1">
    <location>
        <begin position="217"/>
        <end position="238"/>
    </location>
</feature>
<protein>
    <recommendedName>
        <fullName evidence="4">Glycosyltransferase RgtA/B/C/D-like domain-containing protein</fullName>
    </recommendedName>
</protein>
<proteinExistence type="predicted"/>
<evidence type="ECO:0000313" key="2">
    <source>
        <dbReference type="EMBL" id="NOU66239.1"/>
    </source>
</evidence>
<reference evidence="2 3" key="1">
    <citation type="submission" date="2019-10" db="EMBL/GenBank/DDBJ databases">
        <title>Description of Paenibacillus humi sp. nov.</title>
        <authorList>
            <person name="Carlier A."/>
            <person name="Qi S."/>
        </authorList>
    </citation>
    <scope>NUCLEOTIDE SEQUENCE [LARGE SCALE GENOMIC DNA]</scope>
    <source>
        <strain evidence="2 3">LMG 31461</strain>
    </source>
</reference>
<feature type="transmembrane region" description="Helical" evidence="1">
    <location>
        <begin position="385"/>
        <end position="404"/>
    </location>
</feature>
<accession>A0ABX1XCT5</accession>
<gene>
    <name evidence="2" type="ORF">GC096_19550</name>
</gene>
<dbReference type="Proteomes" id="UP000653578">
    <property type="component" value="Unassembled WGS sequence"/>
</dbReference>
<keyword evidence="1" id="KW-0812">Transmembrane</keyword>
<feature type="transmembrane region" description="Helical" evidence="1">
    <location>
        <begin position="436"/>
        <end position="459"/>
    </location>
</feature>
<dbReference type="EMBL" id="WHNY01000060">
    <property type="protein sequence ID" value="NOU66239.1"/>
    <property type="molecule type" value="Genomic_DNA"/>
</dbReference>
<evidence type="ECO:0000313" key="3">
    <source>
        <dbReference type="Proteomes" id="UP000653578"/>
    </source>
</evidence>
<comment type="caution">
    <text evidence="2">The sequence shown here is derived from an EMBL/GenBank/DDBJ whole genome shotgun (WGS) entry which is preliminary data.</text>
</comment>
<organism evidence="2 3">
    <name type="scientific">Paenibacillus plantarum</name>
    <dbReference type="NCBI Taxonomy" id="2654975"/>
    <lineage>
        <taxon>Bacteria</taxon>
        <taxon>Bacillati</taxon>
        <taxon>Bacillota</taxon>
        <taxon>Bacilli</taxon>
        <taxon>Bacillales</taxon>
        <taxon>Paenibacillaceae</taxon>
        <taxon>Paenibacillus</taxon>
    </lineage>
</organism>
<keyword evidence="3" id="KW-1185">Reference proteome</keyword>
<keyword evidence="1" id="KW-0472">Membrane</keyword>
<feature type="transmembrane region" description="Helical" evidence="1">
    <location>
        <begin position="116"/>
        <end position="132"/>
    </location>
</feature>
<feature type="transmembrane region" description="Helical" evidence="1">
    <location>
        <begin position="334"/>
        <end position="354"/>
    </location>
</feature>
<evidence type="ECO:0000256" key="1">
    <source>
        <dbReference type="SAM" id="Phobius"/>
    </source>
</evidence>
<sequence>MIMRNRTNLFLIVCIFIISVCIRFYLSHFTASPIVFGDELLWSRLAESLHNNFNTDFRGNHFISQNIFYPLIISVAYFLEDSALIYAVIKLINCILMSAVVFPIFFLTRRIFDNKWLVFILVIASISIPDMFQTALIMQEPLFYLVITTTFYFIYREFEDPGKFLSIKWSIFITLLLYLCNFTKATGLSIFLSYIIYLSLSYILFKHINLKQLLFKYIFVIISFAFFYFLMNFLVKFINGFPEISDLYSGLFYFQLNLDFFIKVTTGLFLISFYTILAFMIMPVIVTIAGISKKNSAINQLNIFIILNTFITIIIIDSMLFVRETSNFMETRIHVRYLFVYFIYYLIVSTYHLYNKNKKIINLTLIVTSSIIAILSSAILEKYKLVYPMLYVDAMMLASFNFYYKYDIVKILFNISIIGSLTIFVYWLCKKKFKQTLIFTFVVVFMISLYNSFCMYTLYSRNYYNIGSGFGSSELKKEIVSINNYLKEQDKVKNIKVLLMPITEVKLNGGDTFRIDSLESMLNVRYSVLAFEESINESFKNGVFNIENFFPIGYKYTNSTKERFGKIDYVITTVDNVIFDGLIPVSIDGVGKYYKIYKVNDERGIFRVSQMIIDRHKDMWTNGLTKVRVYSDKQDINLEFNLNAQANPVDPKLIITDSTNHEEITIVKRLGSTYNFSAHKKIEDPYFEITLKSTDVFIPSKVIPNSLDPRQLSFRLLDIKIIN</sequence>
<feature type="transmembrane region" description="Helical" evidence="1">
    <location>
        <begin position="269"/>
        <end position="291"/>
    </location>
</feature>
<dbReference type="RefSeq" id="WP_171632547.1">
    <property type="nucleotide sequence ID" value="NZ_WHNY01000060.1"/>
</dbReference>